<evidence type="ECO:0000259" key="11">
    <source>
        <dbReference type="Pfam" id="PF01435"/>
    </source>
</evidence>
<accession>Q2SKZ9</accession>
<protein>
    <submittedName>
        <fullName evidence="12">Heat shock protein HtpX</fullName>
    </submittedName>
</protein>
<dbReference type="InterPro" id="IPR050083">
    <property type="entry name" value="HtpX_protease"/>
</dbReference>
<dbReference type="KEGG" id="hch:HCH_01836"/>
<dbReference type="AlphaFoldDB" id="Q2SKZ9"/>
<dbReference type="GO" id="GO:0004222">
    <property type="term" value="F:metalloendopeptidase activity"/>
    <property type="evidence" value="ECO:0007669"/>
    <property type="project" value="InterPro"/>
</dbReference>
<keyword evidence="8" id="KW-1133">Transmembrane helix</keyword>
<evidence type="ECO:0000256" key="9">
    <source>
        <dbReference type="ARBA" id="ARBA00023049"/>
    </source>
</evidence>
<dbReference type="InterPro" id="IPR001915">
    <property type="entry name" value="Peptidase_M48"/>
</dbReference>
<evidence type="ECO:0000313" key="12">
    <source>
        <dbReference type="EMBL" id="ABC28675.1"/>
    </source>
</evidence>
<evidence type="ECO:0000256" key="7">
    <source>
        <dbReference type="ARBA" id="ARBA00022833"/>
    </source>
</evidence>
<dbReference type="STRING" id="349521.HCH_01836"/>
<gene>
    <name evidence="12" type="primary">htpX2</name>
    <name evidence="12" type="ordered locus">HCH_01836</name>
</gene>
<reference evidence="12 13" key="1">
    <citation type="journal article" date="2005" name="Nucleic Acids Res.">
        <title>Genomic blueprint of Hahella chejuensis, a marine microbe producing an algicidal agent.</title>
        <authorList>
            <person name="Jeong H."/>
            <person name="Yim J.H."/>
            <person name="Lee C."/>
            <person name="Choi S.-H."/>
            <person name="Park Y.K."/>
            <person name="Yoon S.H."/>
            <person name="Hur C.-G."/>
            <person name="Kang H.-Y."/>
            <person name="Kim D."/>
            <person name="Lee H.H."/>
            <person name="Park K.H."/>
            <person name="Park S.-H."/>
            <person name="Park H.-S."/>
            <person name="Lee H.K."/>
            <person name="Oh T.K."/>
            <person name="Kim J.F."/>
        </authorList>
    </citation>
    <scope>NUCLEOTIDE SEQUENCE [LARGE SCALE GENOMIC DNA]</scope>
    <source>
        <strain evidence="12 13">KCTC 2396</strain>
    </source>
</reference>
<evidence type="ECO:0000256" key="4">
    <source>
        <dbReference type="ARBA" id="ARBA00022692"/>
    </source>
</evidence>
<name>Q2SKZ9_HAHCH</name>
<keyword evidence="7" id="KW-0862">Zinc</keyword>
<keyword evidence="13" id="KW-1185">Reference proteome</keyword>
<dbReference type="CDD" id="cd07328">
    <property type="entry name" value="M48_Ste24p_like"/>
    <property type="match status" value="1"/>
</dbReference>
<keyword evidence="3" id="KW-0645">Protease</keyword>
<dbReference type="HOGENOM" id="CLU_361220_0_0_6"/>
<dbReference type="GO" id="GO:0006508">
    <property type="term" value="P:proteolysis"/>
    <property type="evidence" value="ECO:0007669"/>
    <property type="project" value="UniProtKB-KW"/>
</dbReference>
<keyword evidence="12" id="KW-0346">Stress response</keyword>
<keyword evidence="9" id="KW-0482">Metalloprotease</keyword>
<dbReference type="Proteomes" id="UP000000238">
    <property type="component" value="Chromosome"/>
</dbReference>
<keyword evidence="5" id="KW-0479">Metal-binding</keyword>
<dbReference type="PANTHER" id="PTHR43221:SF2">
    <property type="entry name" value="PROTEASE HTPX HOMOLOG"/>
    <property type="match status" value="1"/>
</dbReference>
<keyword evidence="2" id="KW-1003">Cell membrane</keyword>
<keyword evidence="10" id="KW-0472">Membrane</keyword>
<dbReference type="Gene3D" id="3.30.2010.10">
    <property type="entry name" value="Metalloproteases ('zincins'), catalytic domain"/>
    <property type="match status" value="1"/>
</dbReference>
<evidence type="ECO:0000256" key="1">
    <source>
        <dbReference type="ARBA" id="ARBA00001947"/>
    </source>
</evidence>
<dbReference type="OrthoDB" id="9789270at2"/>
<sequence length="777" mass="86581">MENMYPPGPASVPENLTRPTAGYKQKAWLAMAGLALFVTLYFFLAGWFSWIASKRLYAAYLGGDDVLFNAIAGALAAFLALFLLKALFFVKHGHESGDIEITPQQEPQLFEFLYRLADEAGAPRPHRVFLSPRVNAAVFYDLSIINLIFPSKKNLEIGLGLVNVLTLGEMKAVLAHEFGHFAQRSMAVGRWVYVAHQIAAYIIAERDMFDNFLRGLSRFDLRIAWIGWLLSLIVWSIRSLLDTVFSLVVMAQRALSREMELQADLVAVSLTGSDALVHALHRLQAADEAWDRALHFVGGELSEKRGVKDIFAVQSRVIESIGKILDKPDYGCVPLLPEANPEAHRVFKSALAQPPRMWATHPENSERENNAKRVYVAAPLDERSAWELFSDPAAMKAQMSAHLIRLEEEAEPADIQESLLKLDNQFDRAYLNPVYRGVYLGRSVVRNAETVDDLYDKKPITNAINTELDALYPETLTVDLERLRNLEEERVSLQAVYDKVFTAPGGVIRHRGQELKRAELPGVIAELEKEVQDARERICRHDRRCRSVFRAAAKRLSGGWDVYLTGLAAMLHYADHSEANLRDAQGLMANVVAVITADRNVSSRELKRLLVVTEEVYQILRLDFAVAAEVTLDATLSEKLGLSSWSEAFGEFKLPPPSKNNINEWMQAIDSWINSAAGCFSALKHAALEQLLFTEAKVAQSLKDGEQIGEAPKPSRAPAKYSVLLPGAERKRQKRLGLWDRFQTADGVAPALARFIIALAIVGAALGAGQFAELLAR</sequence>
<keyword evidence="4" id="KW-0812">Transmembrane</keyword>
<comment type="cofactor">
    <cofactor evidence="1">
        <name>Zn(2+)</name>
        <dbReference type="ChEBI" id="CHEBI:29105"/>
    </cofactor>
</comment>
<evidence type="ECO:0000256" key="8">
    <source>
        <dbReference type="ARBA" id="ARBA00022989"/>
    </source>
</evidence>
<keyword evidence="6" id="KW-0378">Hydrolase</keyword>
<evidence type="ECO:0000256" key="10">
    <source>
        <dbReference type="ARBA" id="ARBA00023136"/>
    </source>
</evidence>
<evidence type="ECO:0000256" key="3">
    <source>
        <dbReference type="ARBA" id="ARBA00022670"/>
    </source>
</evidence>
<feature type="domain" description="Peptidase M48" evidence="11">
    <location>
        <begin position="103"/>
        <end position="371"/>
    </location>
</feature>
<dbReference type="EMBL" id="CP000155">
    <property type="protein sequence ID" value="ABC28675.1"/>
    <property type="molecule type" value="Genomic_DNA"/>
</dbReference>
<evidence type="ECO:0000313" key="13">
    <source>
        <dbReference type="Proteomes" id="UP000000238"/>
    </source>
</evidence>
<dbReference type="PANTHER" id="PTHR43221">
    <property type="entry name" value="PROTEASE HTPX"/>
    <property type="match status" value="1"/>
</dbReference>
<dbReference type="Pfam" id="PF01435">
    <property type="entry name" value="Peptidase_M48"/>
    <property type="match status" value="1"/>
</dbReference>
<evidence type="ECO:0000256" key="2">
    <source>
        <dbReference type="ARBA" id="ARBA00022475"/>
    </source>
</evidence>
<evidence type="ECO:0000256" key="6">
    <source>
        <dbReference type="ARBA" id="ARBA00022801"/>
    </source>
</evidence>
<organism evidence="12 13">
    <name type="scientific">Hahella chejuensis (strain KCTC 2396)</name>
    <dbReference type="NCBI Taxonomy" id="349521"/>
    <lineage>
        <taxon>Bacteria</taxon>
        <taxon>Pseudomonadati</taxon>
        <taxon>Pseudomonadota</taxon>
        <taxon>Gammaproteobacteria</taxon>
        <taxon>Oceanospirillales</taxon>
        <taxon>Hahellaceae</taxon>
        <taxon>Hahella</taxon>
    </lineage>
</organism>
<proteinExistence type="predicted"/>
<dbReference type="GO" id="GO:0046872">
    <property type="term" value="F:metal ion binding"/>
    <property type="evidence" value="ECO:0007669"/>
    <property type="project" value="UniProtKB-KW"/>
</dbReference>
<dbReference type="RefSeq" id="WP_011395747.1">
    <property type="nucleotide sequence ID" value="NC_007645.1"/>
</dbReference>
<evidence type="ECO:0000256" key="5">
    <source>
        <dbReference type="ARBA" id="ARBA00022723"/>
    </source>
</evidence>
<dbReference type="eggNOG" id="COG0501">
    <property type="taxonomic scope" value="Bacteria"/>
</dbReference>